<dbReference type="GO" id="GO:0000288">
    <property type="term" value="P:nuclear-transcribed mRNA catabolic process, deadenylation-dependent decay"/>
    <property type="evidence" value="ECO:0007669"/>
    <property type="project" value="TreeGrafter"/>
</dbReference>
<protein>
    <recommendedName>
        <fullName evidence="3">Endonuclease/exonuclease/phosphatase domain-containing protein</fullName>
    </recommendedName>
</protein>
<dbReference type="PANTHER" id="PTHR12121">
    <property type="entry name" value="CARBON CATABOLITE REPRESSOR PROTEIN 4"/>
    <property type="match status" value="1"/>
</dbReference>
<dbReference type="GO" id="GO:0005739">
    <property type="term" value="C:mitochondrion"/>
    <property type="evidence" value="ECO:0007669"/>
    <property type="project" value="TreeGrafter"/>
</dbReference>
<dbReference type="AlphaFoldDB" id="A0A0C2F951"/>
<organism evidence="1 2">
    <name type="scientific">Ancylostoma duodenale</name>
    <dbReference type="NCBI Taxonomy" id="51022"/>
    <lineage>
        <taxon>Eukaryota</taxon>
        <taxon>Metazoa</taxon>
        <taxon>Ecdysozoa</taxon>
        <taxon>Nematoda</taxon>
        <taxon>Chromadorea</taxon>
        <taxon>Rhabditida</taxon>
        <taxon>Rhabditina</taxon>
        <taxon>Rhabditomorpha</taxon>
        <taxon>Strongyloidea</taxon>
        <taxon>Ancylostomatidae</taxon>
        <taxon>Ancylostomatinae</taxon>
        <taxon>Ancylostoma</taxon>
    </lineage>
</organism>
<dbReference type="PANTHER" id="PTHR12121:SF37">
    <property type="entry name" value="2',5'-PHOSPHODIESTERASE 12"/>
    <property type="match status" value="1"/>
</dbReference>
<dbReference type="Proteomes" id="UP000054047">
    <property type="component" value="Unassembled WGS sequence"/>
</dbReference>
<dbReference type="GO" id="GO:0000175">
    <property type="term" value="F:3'-5'-RNA exonuclease activity"/>
    <property type="evidence" value="ECO:0007669"/>
    <property type="project" value="TreeGrafter"/>
</dbReference>
<evidence type="ECO:0000313" key="2">
    <source>
        <dbReference type="Proteomes" id="UP000054047"/>
    </source>
</evidence>
<dbReference type="InterPro" id="IPR036691">
    <property type="entry name" value="Endo/exonu/phosph_ase_sf"/>
</dbReference>
<dbReference type="InterPro" id="IPR050410">
    <property type="entry name" value="CCR4/nocturin_mRNA_transcr"/>
</dbReference>
<name>A0A0C2F951_9BILA</name>
<gene>
    <name evidence="1" type="ORF">ANCDUO_24970</name>
</gene>
<reference evidence="1 2" key="1">
    <citation type="submission" date="2013-12" db="EMBL/GenBank/DDBJ databases">
        <title>Draft genome of the parsitic nematode Ancylostoma duodenale.</title>
        <authorList>
            <person name="Mitreva M."/>
        </authorList>
    </citation>
    <scope>NUCLEOTIDE SEQUENCE [LARGE SCALE GENOMIC DNA]</scope>
    <source>
        <strain evidence="1 2">Zhejiang</strain>
    </source>
</reference>
<feature type="non-terminal residue" evidence="1">
    <location>
        <position position="124"/>
    </location>
</feature>
<dbReference type="EMBL" id="KN774454">
    <property type="protein sequence ID" value="KIH44995.1"/>
    <property type="molecule type" value="Genomic_DNA"/>
</dbReference>
<dbReference type="Gene3D" id="3.60.10.10">
    <property type="entry name" value="Endonuclease/exonuclease/phosphatase"/>
    <property type="match status" value="1"/>
</dbReference>
<proteinExistence type="predicted"/>
<dbReference type="OrthoDB" id="412787at2759"/>
<keyword evidence="2" id="KW-1185">Reference proteome</keyword>
<sequence length="124" mass="14996">MIDEPLIFEDNIKWCQEEKPHDCIRIVSYNILADLYLDLSGPQESLFFPYCPKAYQMYEYRYPLVMKELLSYNMDLCFLQEVDHRMQMRYLSALFESIGVEMCFSKKEREVTEGSVIAYRRERF</sequence>
<evidence type="ECO:0000313" key="1">
    <source>
        <dbReference type="EMBL" id="KIH44995.1"/>
    </source>
</evidence>
<dbReference type="SUPFAM" id="SSF56219">
    <property type="entry name" value="DNase I-like"/>
    <property type="match status" value="1"/>
</dbReference>
<evidence type="ECO:0008006" key="3">
    <source>
        <dbReference type="Google" id="ProtNLM"/>
    </source>
</evidence>
<accession>A0A0C2F951</accession>